<name>A0A7X2S5E1_9BACI</name>
<accession>A0A7X2S5E1</accession>
<dbReference type="InterPro" id="IPR049615">
    <property type="entry name" value="BH0509-like"/>
</dbReference>
<organism evidence="1 2">
    <name type="scientific">Metabacillus mangrovi</name>
    <dbReference type="NCBI Taxonomy" id="1491830"/>
    <lineage>
        <taxon>Bacteria</taxon>
        <taxon>Bacillati</taxon>
        <taxon>Bacillota</taxon>
        <taxon>Bacilli</taxon>
        <taxon>Bacillales</taxon>
        <taxon>Bacillaceae</taxon>
        <taxon>Metabacillus</taxon>
    </lineage>
</organism>
<comment type="caution">
    <text evidence="1">The sequence shown here is derived from an EMBL/GenBank/DDBJ whole genome shotgun (WGS) entry which is preliminary data.</text>
</comment>
<keyword evidence="2" id="KW-1185">Reference proteome</keyword>
<dbReference type="EMBL" id="WMIB01000007">
    <property type="protein sequence ID" value="MTH53560.1"/>
    <property type="molecule type" value="Genomic_DNA"/>
</dbReference>
<dbReference type="Proteomes" id="UP000434639">
    <property type="component" value="Unassembled WGS sequence"/>
</dbReference>
<proteinExistence type="predicted"/>
<evidence type="ECO:0000313" key="1">
    <source>
        <dbReference type="EMBL" id="MTH53560.1"/>
    </source>
</evidence>
<sequence length="48" mass="5831">MSRQERKNMVEYIAAMKELDREMFMYMTDDEIEHIYTSVYSRSMALGE</sequence>
<dbReference type="AlphaFoldDB" id="A0A7X2S5E1"/>
<gene>
    <name evidence="1" type="ORF">GKZ89_09110</name>
</gene>
<dbReference type="RefSeq" id="WP_155112093.1">
    <property type="nucleotide sequence ID" value="NZ_WMIB01000007.1"/>
</dbReference>
<reference evidence="1 2" key="1">
    <citation type="journal article" date="2017" name="Int. J. Syst. Evol. Microbiol.">
        <title>Bacillus mangrovi sp. nov., isolated from a sediment sample from a mangrove forest.</title>
        <authorList>
            <person name="Gupta V."/>
            <person name="Singh P.K."/>
            <person name="Korpole S."/>
            <person name="Tanuku N.R.S."/>
            <person name="Pinnaka A.K."/>
        </authorList>
    </citation>
    <scope>NUCLEOTIDE SEQUENCE [LARGE SCALE GENOMIC DNA]</scope>
    <source>
        <strain evidence="1 2">KCTC 33872</strain>
    </source>
</reference>
<evidence type="ECO:0000313" key="2">
    <source>
        <dbReference type="Proteomes" id="UP000434639"/>
    </source>
</evidence>
<dbReference type="NCBIfam" id="NF033562">
    <property type="entry name" value="BH0509_fam"/>
    <property type="match status" value="1"/>
</dbReference>
<dbReference type="OrthoDB" id="2973220at2"/>
<protein>
    <submittedName>
        <fullName evidence="1">BH0509 family protein</fullName>
    </submittedName>
</protein>